<protein>
    <submittedName>
        <fullName evidence="3">Prion-like-(Q/N-rich)-domain-bearing protein</fullName>
    </submittedName>
</protein>
<evidence type="ECO:0000313" key="4">
    <source>
        <dbReference type="Proteomes" id="UP000001940"/>
    </source>
</evidence>
<feature type="compositionally biased region" description="Polar residues" evidence="1">
    <location>
        <begin position="297"/>
        <end position="326"/>
    </location>
</feature>
<accession>Q21344</accession>
<dbReference type="WormBase" id="K08E7.5a">
    <property type="protein sequence ID" value="CE49840"/>
    <property type="gene ID" value="WBGene00010673"/>
</dbReference>
<feature type="region of interest" description="Disordered" evidence="1">
    <location>
        <begin position="27"/>
        <end position="47"/>
    </location>
</feature>
<feature type="compositionally biased region" description="Low complexity" evidence="1">
    <location>
        <begin position="154"/>
        <end position="167"/>
    </location>
</feature>
<feature type="compositionally biased region" description="Polar residues" evidence="1">
    <location>
        <begin position="225"/>
        <end position="234"/>
    </location>
</feature>
<keyword evidence="2" id="KW-0732">Signal</keyword>
<evidence type="ECO:0000313" key="3">
    <source>
        <dbReference type="EMBL" id="CAB01228.3"/>
    </source>
</evidence>
<feature type="compositionally biased region" description="Polar residues" evidence="1">
    <location>
        <begin position="270"/>
        <end position="285"/>
    </location>
</feature>
<dbReference type="Bgee" id="WBGene00010673">
    <property type="expression patterns" value="Expressed in pharyngeal muscle cell (C elegans) and 3 other cell types or tissues"/>
</dbReference>
<dbReference type="DIP" id="DIP-25582N"/>
<dbReference type="OMA" id="AREPVEY"/>
<evidence type="ECO:0000256" key="2">
    <source>
        <dbReference type="SAM" id="SignalP"/>
    </source>
</evidence>
<feature type="compositionally biased region" description="Polar residues" evidence="1">
    <location>
        <begin position="414"/>
        <end position="424"/>
    </location>
</feature>
<sequence length="1271" mass="137029">MRRLLIHLVVLLVLLLEGHNVLGFASAPGTYPEEETRAGNDMEVPKNPYESTWTGYDFYYEKEPKKVPPSAGSGKMPAFQSIASISTDRESPEDPGNSGYLASGAESGPKKTTSKPATTPTPEPTTTPVEEEKVKVSPSSSTKDPSKLHKTTKTPVTITNIISTTTAPPAPSRAPENDPESGSDQSESTDNLDLLYGGGSSATATGEDKKDPPKLHDPPPPHPSAPQNLLTQLIQKKKDAPNKGSSEKSSKWSDDHASGYPEGSAPSAEPSENQYEQDGSIPSSNDYKELTDVPGTKPSSSASRGSNMAGNPTAPLTTTQHTFAPNSTETSRSSTSRGKAPGTEPKSEARYSSQNPYSDNSSTQKPEYESGYPAVSGANSRAQIPNITDYTKPSAVSIEYASSSKERSDPPFSTPLTSNSQHVLTQPRPRDYEDGPQETTRTKASGTKSPNSLQAPQQTAAHLMKNARAPGPEPSLHSTTTHHVQTPIITIAPKFSEPSPYAENIMLTPKQAPGTEPRSNSQNPQTDRLASQSGYESGGPGRPQNVSIRHRENPKGSDAISRTAITPSKIDYFAPSSPTGPIGYERQVPSFKEGPDHQYTKYSTLNSPPAPSPQESSTITHHVSTSPDFLEPSSESSVLLPKQAPGTNPSTSNSPPGYSELIGPSGPGNGLPEAPSHAAQNIPRAHTFSESQGYEPMGNNGPSIFEGPGTESGYSEPKALSTASQKTKPDDKPYEIPRSIEPSNSKPYPSDSSWSDHDNAPGSEPSYIPDVLDYGARANNHAGKMMNMSHATSPSTGSPSNSNNAISARDPYDHFGTITAPSDIPRANSNFEEYPDDGGYDGTNDVAIVPLRTQHGTNPSTITTTNTQVRAQISEIDRIAESFENSAREPVEYEQRITSESSKGITAVTGKDFMKKLGRKSPTCCSCCDEKQSVSRNIETQADPLHVQHAVDPSRQLVESEPVQNFVPLQNTVGGNAYIQPQPVAQQQTIYQQPFQQYQPQYPQSYQQPSCGCQPQPQNCCAPPAPCCLPTIPCCPPIPCCPQPKICCQPAPVCLPPPTCCSINFKLPTIPICGRACPSCPCRRRMHKSRRLKRHSINSNCHQCSSAGEPWRSVLHHREKRAAPGCTSGFSTMSQNSCGTCGASNLRSPRVKRMGCLPCLGRKKRDTDENSHIRVKRMGCLPCLGRKKRSTLSQSGCSQCNSMGHLFNRYKRSLFGGCSPCAPQQPCGCGRKKRSVTMKLVKRAPMQCDSTCCDFSRCPYRQKKEALVPFM</sequence>
<comment type="interaction">
    <interactant intactId="EBI-312630">
        <id>Q21344</id>
    </interactant>
    <interactant intactId="EBI-312477">
        <id>G5EF34</id>
        <label>crm-1</label>
    </interactant>
    <organismsDiffer>false</organismsDiffer>
    <experiments>3</experiments>
</comment>
<dbReference type="STRING" id="6239.K08E7.5a.1"/>
<feature type="compositionally biased region" description="Polar residues" evidence="1">
    <location>
        <begin position="180"/>
        <end position="191"/>
    </location>
</feature>
<feature type="compositionally biased region" description="Polar residues" evidence="1">
    <location>
        <begin position="741"/>
        <end position="753"/>
    </location>
</feature>
<evidence type="ECO:0000256" key="1">
    <source>
        <dbReference type="SAM" id="MobiDB-lite"/>
    </source>
</evidence>
<feature type="compositionally biased region" description="Basic and acidic residues" evidence="1">
    <location>
        <begin position="34"/>
        <end position="44"/>
    </location>
</feature>
<reference evidence="3 4" key="1">
    <citation type="journal article" date="1998" name="Science">
        <title>Genome sequence of the nematode C. elegans: a platform for investigating biology.</title>
        <authorList>
            <consortium name="The C. elegans sequencing consortium"/>
            <person name="Sulson J.E."/>
            <person name="Waterston R."/>
        </authorList>
    </citation>
    <scope>NUCLEOTIDE SEQUENCE [LARGE SCALE GENOMIC DNA]</scope>
    <source>
        <strain evidence="3 4">Bristol N2</strain>
    </source>
</reference>
<feature type="compositionally biased region" description="Polar residues" evidence="1">
    <location>
        <begin position="350"/>
        <end position="365"/>
    </location>
</feature>
<dbReference type="KEGG" id="cel:CELE_K08E7.5"/>
<feature type="compositionally biased region" description="Low complexity" evidence="1">
    <location>
        <begin position="327"/>
        <end position="337"/>
    </location>
</feature>
<keyword evidence="3" id="KW-0640">Prion</keyword>
<dbReference type="OrthoDB" id="5853700at2759"/>
<dbReference type="RefSeq" id="NP_001040965.3">
    <property type="nucleotide sequence ID" value="NM_001047500.3"/>
</dbReference>
<dbReference type="PeptideAtlas" id="Q21344"/>
<keyword evidence="4" id="KW-1185">Reference proteome</keyword>
<dbReference type="ExpressionAtlas" id="Q21344">
    <property type="expression patterns" value="baseline and differential"/>
</dbReference>
<dbReference type="UCSC" id="K08E7.5c">
    <property type="organism name" value="c. elegans"/>
</dbReference>
<feature type="chain" id="PRO_5004199516" evidence="2">
    <location>
        <begin position="24"/>
        <end position="1271"/>
    </location>
</feature>
<dbReference type="AlphaFoldDB" id="Q21344"/>
<dbReference type="InParanoid" id="Q21344"/>
<feature type="compositionally biased region" description="Polar residues" evidence="1">
    <location>
        <begin position="377"/>
        <end position="391"/>
    </location>
</feature>
<feature type="compositionally biased region" description="Polar residues" evidence="1">
    <location>
        <begin position="437"/>
        <end position="460"/>
    </location>
</feature>
<feature type="compositionally biased region" description="Polar residues" evidence="1">
    <location>
        <begin position="517"/>
        <end position="535"/>
    </location>
</feature>
<feature type="compositionally biased region" description="Basic and acidic residues" evidence="1">
    <location>
        <begin position="236"/>
        <end position="257"/>
    </location>
</feature>
<dbReference type="eggNOG" id="ENOG502TH37">
    <property type="taxonomic scope" value="Eukaryota"/>
</dbReference>
<proteinExistence type="evidence at protein level"/>
<organism evidence="3 4">
    <name type="scientific">Caenorhabditis elegans</name>
    <dbReference type="NCBI Taxonomy" id="6239"/>
    <lineage>
        <taxon>Eukaryota</taxon>
        <taxon>Metazoa</taxon>
        <taxon>Ecdysozoa</taxon>
        <taxon>Nematoda</taxon>
        <taxon>Chromadorea</taxon>
        <taxon>Rhabditida</taxon>
        <taxon>Rhabditina</taxon>
        <taxon>Rhabditomorpha</taxon>
        <taxon>Rhabditoidea</taxon>
        <taxon>Rhabditidae</taxon>
        <taxon>Peloderinae</taxon>
        <taxon>Caenorhabditis</taxon>
    </lineage>
</organism>
<feature type="compositionally biased region" description="Polar residues" evidence="1">
    <location>
        <begin position="600"/>
        <end position="627"/>
    </location>
</feature>
<dbReference type="CTD" id="178211"/>
<keyword evidence="3" id="KW-0034">Amyloid</keyword>
<feature type="compositionally biased region" description="Basic and acidic residues" evidence="1">
    <location>
        <begin position="206"/>
        <end position="219"/>
    </location>
</feature>
<feature type="region of interest" description="Disordered" evidence="1">
    <location>
        <begin position="64"/>
        <end position="769"/>
    </location>
</feature>
<feature type="compositionally biased region" description="Polar residues" evidence="1">
    <location>
        <begin position="476"/>
        <end position="488"/>
    </location>
</feature>
<evidence type="ECO:0000313" key="5">
    <source>
        <dbReference type="WormBase" id="K08E7.5a"/>
    </source>
</evidence>
<dbReference type="PaxDb" id="6239-K08E7.5a"/>
<dbReference type="GeneID" id="178211"/>
<dbReference type="IntAct" id="Q21344">
    <property type="interactions" value="8"/>
</dbReference>
<dbReference type="EMBL" id="BX284604">
    <property type="protein sequence ID" value="CAB01228.3"/>
    <property type="molecule type" value="Genomic_DNA"/>
</dbReference>
<gene>
    <name evidence="3" type="ORF">CELE_K08E7.5</name>
    <name evidence="3 5" type="ORF">K08E7.5</name>
</gene>
<name>Q21344_CAEEL</name>
<dbReference type="AGR" id="WB:WBGene00010673"/>
<dbReference type="Proteomes" id="UP000001940">
    <property type="component" value="Chromosome IV"/>
</dbReference>
<feature type="compositionally biased region" description="Low complexity" evidence="1">
    <location>
        <begin position="630"/>
        <end position="659"/>
    </location>
</feature>
<feature type="signal peptide" evidence="2">
    <location>
        <begin position="1"/>
        <end position="23"/>
    </location>
</feature>
<comment type="interaction">
    <interactant intactId="EBI-312630">
        <id>Q21344</id>
    </interactant>
    <interactant intactId="EBI-321046">
        <id>Q20002</id>
        <label>abu-10</label>
    </interactant>
    <organismsDiffer>false</organismsDiffer>
    <experiments>3</experiments>
</comment>